<dbReference type="EMBL" id="CP038810">
    <property type="protein sequence ID" value="QBZ97672.1"/>
    <property type="molecule type" value="Genomic_DNA"/>
</dbReference>
<gene>
    <name evidence="2" type="ORF">GS03_01170</name>
</gene>
<dbReference type="OrthoDB" id="9781289at2"/>
<sequence length="206" mass="23217">MKKILFLFLTAVMFTSCSTDSDSTDDSFFNLNEGNLWVYKRYFSNDGVNYSPTNSIDSVRVTGDTLINGLNYAKLVHKKYNSDVLIAVEKECLRVDSNGHLVNENGFVYHPGTDSEFYNIRSVLIGGTEDVGSIGEELLEPFTTTIEGIDYFVYSYYGIFSPNDPSLPGNYIFYQYKEGLGLVCQRCAAVAGPYSTEDRLIYYELN</sequence>
<proteinExistence type="predicted"/>
<protein>
    <submittedName>
        <fullName evidence="2">Uncharacterized protein</fullName>
    </submittedName>
</protein>
<accession>A0A4P7PTX2</accession>
<dbReference type="PROSITE" id="PS51257">
    <property type="entry name" value="PROKAR_LIPOPROTEIN"/>
    <property type="match status" value="1"/>
</dbReference>
<evidence type="ECO:0000256" key="1">
    <source>
        <dbReference type="SAM" id="SignalP"/>
    </source>
</evidence>
<dbReference type="RefSeq" id="WP_136151620.1">
    <property type="nucleotide sequence ID" value="NZ_CP038810.1"/>
</dbReference>
<dbReference type="KEGG" id="fsn:GS03_01170"/>
<feature type="signal peptide" evidence="1">
    <location>
        <begin position="1"/>
        <end position="18"/>
    </location>
</feature>
<dbReference type="Proteomes" id="UP000296862">
    <property type="component" value="Chromosome"/>
</dbReference>
<evidence type="ECO:0000313" key="3">
    <source>
        <dbReference type="Proteomes" id="UP000296862"/>
    </source>
</evidence>
<dbReference type="AlphaFoldDB" id="A0A4P7PTX2"/>
<keyword evidence="3" id="KW-1185">Reference proteome</keyword>
<name>A0A4P7PTX2_9FLAO</name>
<evidence type="ECO:0000313" key="2">
    <source>
        <dbReference type="EMBL" id="QBZ97672.1"/>
    </source>
</evidence>
<reference evidence="2 3" key="1">
    <citation type="submission" date="2019-04" db="EMBL/GenBank/DDBJ databases">
        <title>Flavobacterium sp. GS03.</title>
        <authorList>
            <person name="Kim H."/>
        </authorList>
    </citation>
    <scope>NUCLEOTIDE SEQUENCE [LARGE SCALE GENOMIC DNA]</scope>
    <source>
        <strain evidence="2 3">GS03</strain>
    </source>
</reference>
<feature type="chain" id="PRO_5020342572" evidence="1">
    <location>
        <begin position="19"/>
        <end position="206"/>
    </location>
</feature>
<keyword evidence="1" id="KW-0732">Signal</keyword>
<organism evidence="2 3">
    <name type="scientific">Flavobacterium sangjuense</name>
    <dbReference type="NCBI Taxonomy" id="2518177"/>
    <lineage>
        <taxon>Bacteria</taxon>
        <taxon>Pseudomonadati</taxon>
        <taxon>Bacteroidota</taxon>
        <taxon>Flavobacteriia</taxon>
        <taxon>Flavobacteriales</taxon>
        <taxon>Flavobacteriaceae</taxon>
        <taxon>Flavobacterium</taxon>
    </lineage>
</organism>